<evidence type="ECO:0000313" key="12">
    <source>
        <dbReference type="Ensembl" id="ENSSDAP00000010343.1"/>
    </source>
</evidence>
<accession>A0A8C9PLL1</accession>
<dbReference type="Gene3D" id="2.10.110.10">
    <property type="entry name" value="Cysteine Rich Protein"/>
    <property type="match status" value="1"/>
</dbReference>
<evidence type="ECO:0000256" key="6">
    <source>
        <dbReference type="ARBA" id="ARBA00022833"/>
    </source>
</evidence>
<dbReference type="GO" id="GO:0060537">
    <property type="term" value="P:muscle tissue development"/>
    <property type="evidence" value="ECO:0007669"/>
    <property type="project" value="TreeGrafter"/>
</dbReference>
<proteinExistence type="predicted"/>
<organism evidence="12 13">
    <name type="scientific">Spermophilus dauricus</name>
    <name type="common">Daurian ground squirrel</name>
    <dbReference type="NCBI Taxonomy" id="99837"/>
    <lineage>
        <taxon>Eukaryota</taxon>
        <taxon>Metazoa</taxon>
        <taxon>Chordata</taxon>
        <taxon>Craniata</taxon>
        <taxon>Vertebrata</taxon>
        <taxon>Euteleostomi</taxon>
        <taxon>Mammalia</taxon>
        <taxon>Eutheria</taxon>
        <taxon>Euarchontoglires</taxon>
        <taxon>Glires</taxon>
        <taxon>Rodentia</taxon>
        <taxon>Sciuromorpha</taxon>
        <taxon>Sciuridae</taxon>
        <taxon>Xerinae</taxon>
        <taxon>Marmotini</taxon>
        <taxon>Spermophilus</taxon>
    </lineage>
</organism>
<protein>
    <recommendedName>
        <fullName evidence="9">Cysteine and glycine-rich protein 2</fullName>
    </recommendedName>
    <alternativeName>
        <fullName evidence="10">Cysteine-rich protein 2</fullName>
    </alternativeName>
</protein>
<keyword evidence="2" id="KW-0217">Developmental protein</keyword>
<keyword evidence="5" id="KW-0221">Differentiation</keyword>
<dbReference type="PANTHER" id="PTHR24215">
    <property type="entry name" value="RHO-GTPASE-ACTIVATING PROTEIN LRG1"/>
    <property type="match status" value="1"/>
</dbReference>
<sequence>MPVWGGGNKYGACGRALYHAEEVQCDERSFHSCCFLCMICRKNLECITVTLFSSNKHIFMLFLNLQ</sequence>
<feature type="domain" description="LIM zinc-binding" evidence="11">
    <location>
        <begin position="12"/>
        <end position="48"/>
    </location>
</feature>
<keyword evidence="8" id="KW-0539">Nucleus</keyword>
<evidence type="ECO:0000259" key="11">
    <source>
        <dbReference type="Pfam" id="PF00412"/>
    </source>
</evidence>
<dbReference type="GO" id="GO:0008307">
    <property type="term" value="F:structural constituent of muscle"/>
    <property type="evidence" value="ECO:0007669"/>
    <property type="project" value="TreeGrafter"/>
</dbReference>
<evidence type="ECO:0000256" key="7">
    <source>
        <dbReference type="ARBA" id="ARBA00023038"/>
    </source>
</evidence>
<dbReference type="GO" id="GO:0005634">
    <property type="term" value="C:nucleus"/>
    <property type="evidence" value="ECO:0007669"/>
    <property type="project" value="UniProtKB-SubCell"/>
</dbReference>
<evidence type="ECO:0000256" key="2">
    <source>
        <dbReference type="ARBA" id="ARBA00022473"/>
    </source>
</evidence>
<evidence type="ECO:0000256" key="10">
    <source>
        <dbReference type="ARBA" id="ARBA00044322"/>
    </source>
</evidence>
<evidence type="ECO:0000256" key="9">
    <source>
        <dbReference type="ARBA" id="ARBA00044161"/>
    </source>
</evidence>
<keyword evidence="3" id="KW-0479">Metal-binding</keyword>
<evidence type="ECO:0000256" key="4">
    <source>
        <dbReference type="ARBA" id="ARBA00022737"/>
    </source>
</evidence>
<dbReference type="Ensembl" id="ENSSDAT00000011745.1">
    <property type="protein sequence ID" value="ENSSDAP00000010343.1"/>
    <property type="gene ID" value="ENSSDAG00000009414.1"/>
</dbReference>
<reference evidence="12" key="1">
    <citation type="submission" date="2025-08" db="UniProtKB">
        <authorList>
            <consortium name="Ensembl"/>
        </authorList>
    </citation>
    <scope>IDENTIFICATION</scope>
</reference>
<dbReference type="SUPFAM" id="SSF57716">
    <property type="entry name" value="Glucocorticoid receptor-like (DNA-binding domain)"/>
    <property type="match status" value="1"/>
</dbReference>
<name>A0A8C9PLL1_SPEDA</name>
<evidence type="ECO:0000256" key="8">
    <source>
        <dbReference type="ARBA" id="ARBA00023242"/>
    </source>
</evidence>
<reference evidence="12" key="2">
    <citation type="submission" date="2025-09" db="UniProtKB">
        <authorList>
            <consortium name="Ensembl"/>
        </authorList>
    </citation>
    <scope>IDENTIFICATION</scope>
</reference>
<keyword evidence="7" id="KW-0440">LIM domain</keyword>
<dbReference type="PANTHER" id="PTHR24215:SF3">
    <property type="entry name" value="CYSTEINE AND GLYCINE-RICH PROTEIN 2"/>
    <property type="match status" value="1"/>
</dbReference>
<dbReference type="Pfam" id="PF00412">
    <property type="entry name" value="LIM"/>
    <property type="match status" value="1"/>
</dbReference>
<keyword evidence="6" id="KW-0862">Zinc</keyword>
<comment type="subcellular location">
    <subcellularLocation>
        <location evidence="1">Nucleus</location>
    </subcellularLocation>
</comment>
<evidence type="ECO:0000256" key="5">
    <source>
        <dbReference type="ARBA" id="ARBA00022782"/>
    </source>
</evidence>
<dbReference type="InterPro" id="IPR001781">
    <property type="entry name" value="Znf_LIM"/>
</dbReference>
<dbReference type="GO" id="GO:0030018">
    <property type="term" value="C:Z disc"/>
    <property type="evidence" value="ECO:0007669"/>
    <property type="project" value="TreeGrafter"/>
</dbReference>
<dbReference type="GO" id="GO:0045214">
    <property type="term" value="P:sarcomere organization"/>
    <property type="evidence" value="ECO:0007669"/>
    <property type="project" value="TreeGrafter"/>
</dbReference>
<dbReference type="GO" id="GO:0042805">
    <property type="term" value="F:actinin binding"/>
    <property type="evidence" value="ECO:0007669"/>
    <property type="project" value="TreeGrafter"/>
</dbReference>
<evidence type="ECO:0000313" key="13">
    <source>
        <dbReference type="Proteomes" id="UP000694422"/>
    </source>
</evidence>
<evidence type="ECO:0000256" key="1">
    <source>
        <dbReference type="ARBA" id="ARBA00004123"/>
    </source>
</evidence>
<keyword evidence="4" id="KW-0677">Repeat</keyword>
<dbReference type="Proteomes" id="UP000694422">
    <property type="component" value="Unplaced"/>
</dbReference>
<dbReference type="GO" id="GO:0046872">
    <property type="term" value="F:metal ion binding"/>
    <property type="evidence" value="ECO:0007669"/>
    <property type="project" value="UniProtKB-KW"/>
</dbReference>
<evidence type="ECO:0000256" key="3">
    <source>
        <dbReference type="ARBA" id="ARBA00022723"/>
    </source>
</evidence>
<keyword evidence="13" id="KW-1185">Reference proteome</keyword>
<dbReference type="AlphaFoldDB" id="A0A8C9PLL1"/>